<evidence type="ECO:0000313" key="3">
    <source>
        <dbReference type="Proteomes" id="UP000011083"/>
    </source>
</evidence>
<accession>L8GJ00</accession>
<dbReference type="Proteomes" id="UP000011083">
    <property type="component" value="Unassembled WGS sequence"/>
</dbReference>
<dbReference type="GeneID" id="14912609"/>
<keyword evidence="1" id="KW-0812">Transmembrane</keyword>
<reference evidence="2 3" key="1">
    <citation type="journal article" date="2013" name="Genome Biol.">
        <title>Genome of Acanthamoeba castellanii highlights extensive lateral gene transfer and early evolution of tyrosine kinase signaling.</title>
        <authorList>
            <person name="Clarke M."/>
            <person name="Lohan A.J."/>
            <person name="Liu B."/>
            <person name="Lagkouvardos I."/>
            <person name="Roy S."/>
            <person name="Zafar N."/>
            <person name="Bertelli C."/>
            <person name="Schilde C."/>
            <person name="Kianianmomeni A."/>
            <person name="Burglin T.R."/>
            <person name="Frech C."/>
            <person name="Turcotte B."/>
            <person name="Kopec K.O."/>
            <person name="Synnott J.M."/>
            <person name="Choo C."/>
            <person name="Paponov I."/>
            <person name="Finkler A."/>
            <person name="Soon Heng Tan C."/>
            <person name="Hutchins A.P."/>
            <person name="Weinmeier T."/>
            <person name="Rattei T."/>
            <person name="Chu J.S."/>
            <person name="Gimenez G."/>
            <person name="Irimia M."/>
            <person name="Rigden D.J."/>
            <person name="Fitzpatrick D.A."/>
            <person name="Lorenzo-Morales J."/>
            <person name="Bateman A."/>
            <person name="Chiu C.H."/>
            <person name="Tang P."/>
            <person name="Hegemann P."/>
            <person name="Fromm H."/>
            <person name="Raoult D."/>
            <person name="Greub G."/>
            <person name="Miranda-Saavedra D."/>
            <person name="Chen N."/>
            <person name="Nash P."/>
            <person name="Ginger M.L."/>
            <person name="Horn M."/>
            <person name="Schaap P."/>
            <person name="Caler L."/>
            <person name="Loftus B."/>
        </authorList>
    </citation>
    <scope>NUCLEOTIDE SEQUENCE [LARGE SCALE GENOMIC DNA]</scope>
    <source>
        <strain evidence="2 3">Neff</strain>
    </source>
</reference>
<dbReference type="AlphaFoldDB" id="L8GJ00"/>
<name>L8GJ00_ACACF</name>
<evidence type="ECO:0000313" key="2">
    <source>
        <dbReference type="EMBL" id="ELR12131.1"/>
    </source>
</evidence>
<protein>
    <submittedName>
        <fullName evidence="2">Uncharacterized protein</fullName>
    </submittedName>
</protein>
<keyword evidence="1" id="KW-1133">Transmembrane helix</keyword>
<feature type="transmembrane region" description="Helical" evidence="1">
    <location>
        <begin position="52"/>
        <end position="74"/>
    </location>
</feature>
<gene>
    <name evidence="2" type="ORF">ACA1_140050</name>
</gene>
<dbReference type="KEGG" id="acan:ACA1_140050"/>
<dbReference type="EMBL" id="KB008128">
    <property type="protein sequence ID" value="ELR12131.1"/>
    <property type="molecule type" value="Genomic_DNA"/>
</dbReference>
<dbReference type="VEuPathDB" id="AmoebaDB:ACA1_140050"/>
<evidence type="ECO:0000256" key="1">
    <source>
        <dbReference type="SAM" id="Phobius"/>
    </source>
</evidence>
<keyword evidence="3" id="KW-1185">Reference proteome</keyword>
<proteinExistence type="predicted"/>
<dbReference type="RefSeq" id="XP_004334144.1">
    <property type="nucleotide sequence ID" value="XM_004334096.1"/>
</dbReference>
<keyword evidence="1" id="KW-0472">Membrane</keyword>
<sequence length="100" mass="10172">MCSSTNINASGNSSVATGGSHIVHHGSYDQSGVINGSGTVSGGGAGSINTNINFTLVAGILLVGGTLLGLYVALRQNHQHAPAENVSVSPSFSWFSSWRK</sequence>
<organism evidence="2 3">
    <name type="scientific">Acanthamoeba castellanii (strain ATCC 30010 / Neff)</name>
    <dbReference type="NCBI Taxonomy" id="1257118"/>
    <lineage>
        <taxon>Eukaryota</taxon>
        <taxon>Amoebozoa</taxon>
        <taxon>Discosea</taxon>
        <taxon>Longamoebia</taxon>
        <taxon>Centramoebida</taxon>
        <taxon>Acanthamoebidae</taxon>
        <taxon>Acanthamoeba</taxon>
    </lineage>
</organism>